<comment type="similarity">
    <text evidence="2">Belongs to the aggrecan/versican proteoglycan family.</text>
</comment>
<dbReference type="Pfam" id="PF07686">
    <property type="entry name" value="V-set"/>
    <property type="match status" value="1"/>
</dbReference>
<dbReference type="Gene3D" id="2.10.70.10">
    <property type="entry name" value="Complement Module, domain 1"/>
    <property type="match status" value="1"/>
</dbReference>
<evidence type="ECO:0000259" key="24">
    <source>
        <dbReference type="PROSITE" id="PS50041"/>
    </source>
</evidence>
<dbReference type="InterPro" id="IPR018097">
    <property type="entry name" value="EGF_Ca-bd_CS"/>
</dbReference>
<dbReference type="Pfam" id="PF00059">
    <property type="entry name" value="Lectin_C"/>
    <property type="match status" value="1"/>
</dbReference>
<dbReference type="CDD" id="cd00033">
    <property type="entry name" value="CCP"/>
    <property type="match status" value="1"/>
</dbReference>
<evidence type="ECO:0000256" key="15">
    <source>
        <dbReference type="ARBA" id="ARBA00023319"/>
    </source>
</evidence>
<feature type="disulfide bond" evidence="19">
    <location>
        <begin position="1945"/>
        <end position="1988"/>
    </location>
</feature>
<feature type="domain" description="Sushi" evidence="26">
    <location>
        <begin position="1943"/>
        <end position="2003"/>
    </location>
</feature>
<dbReference type="Pfam" id="PF00008">
    <property type="entry name" value="EGF"/>
    <property type="match status" value="1"/>
</dbReference>
<dbReference type="SMART" id="SM00445">
    <property type="entry name" value="LINK"/>
    <property type="match status" value="4"/>
</dbReference>
<evidence type="ECO:0000256" key="2">
    <source>
        <dbReference type="ARBA" id="ARBA00006838"/>
    </source>
</evidence>
<dbReference type="PROSITE" id="PS00010">
    <property type="entry name" value="ASX_HYDROXYL"/>
    <property type="match status" value="1"/>
</dbReference>
<feature type="signal peptide" evidence="22">
    <location>
        <begin position="1"/>
        <end position="17"/>
    </location>
</feature>
<dbReference type="CDD" id="cd03520">
    <property type="entry name" value="Link_domain_CSPGs_modules_2_4"/>
    <property type="match status" value="2"/>
</dbReference>
<dbReference type="FunFam" id="3.10.100.10:FF:000011">
    <property type="entry name" value="Aggrecan core protein"/>
    <property type="match status" value="1"/>
</dbReference>
<comment type="caution">
    <text evidence="18">Lacks conserved residue(s) required for the propagation of feature annotation.</text>
</comment>
<feature type="compositionally biased region" description="Low complexity" evidence="21">
    <location>
        <begin position="1312"/>
        <end position="1326"/>
    </location>
</feature>
<gene>
    <name evidence="28" type="primary">ACAN</name>
</gene>
<feature type="disulfide bond" evidence="19">
    <location>
        <begin position="1974"/>
        <end position="2001"/>
    </location>
</feature>
<evidence type="ECO:0000256" key="20">
    <source>
        <dbReference type="PROSITE-ProRule" id="PRU00323"/>
    </source>
</evidence>
<dbReference type="FunFam" id="3.10.100.10:FF:000009">
    <property type="entry name" value="Aggrecan core protein"/>
    <property type="match status" value="1"/>
</dbReference>
<evidence type="ECO:0000256" key="8">
    <source>
        <dbReference type="ARBA" id="ARBA00022729"/>
    </source>
</evidence>
<evidence type="ECO:0000313" key="28">
    <source>
        <dbReference type="Ensembl" id="ENSABRP00000026184.1"/>
    </source>
</evidence>
<dbReference type="FunFam" id="3.10.100.10:FF:000003">
    <property type="entry name" value="Versican core protein"/>
    <property type="match status" value="1"/>
</dbReference>
<dbReference type="PROSITE" id="PS50026">
    <property type="entry name" value="EGF_3"/>
    <property type="match status" value="1"/>
</dbReference>
<evidence type="ECO:0000256" key="14">
    <source>
        <dbReference type="ARBA" id="ARBA00023180"/>
    </source>
</evidence>
<dbReference type="GO" id="GO:0030246">
    <property type="term" value="F:carbohydrate binding"/>
    <property type="evidence" value="ECO:0007669"/>
    <property type="project" value="UniProtKB-KW"/>
</dbReference>
<reference evidence="28" key="2">
    <citation type="submission" date="2025-09" db="UniProtKB">
        <authorList>
            <consortium name="Ensembl"/>
        </authorList>
    </citation>
    <scope>IDENTIFICATION</scope>
</reference>
<feature type="region of interest" description="Disordered" evidence="21">
    <location>
        <begin position="1604"/>
        <end position="1631"/>
    </location>
</feature>
<evidence type="ECO:0000256" key="21">
    <source>
        <dbReference type="SAM" id="MobiDB-lite"/>
    </source>
</evidence>
<proteinExistence type="inferred from homology"/>
<dbReference type="CDD" id="cd03588">
    <property type="entry name" value="CLECT_CSPGs"/>
    <property type="match status" value="1"/>
</dbReference>
<dbReference type="Pfam" id="PF00193">
    <property type="entry name" value="Xlink"/>
    <property type="match status" value="4"/>
</dbReference>
<evidence type="ECO:0000256" key="19">
    <source>
        <dbReference type="PROSITE-ProRule" id="PRU00302"/>
    </source>
</evidence>
<keyword evidence="7" id="KW-0479">Metal-binding</keyword>
<dbReference type="PROSITE" id="PS50963">
    <property type="entry name" value="LINK_2"/>
    <property type="match status" value="4"/>
</dbReference>
<dbReference type="SUPFAM" id="SSF57535">
    <property type="entry name" value="Complement control module/SCR domain"/>
    <property type="match status" value="1"/>
</dbReference>
<evidence type="ECO:0000256" key="22">
    <source>
        <dbReference type="SAM" id="SignalP"/>
    </source>
</evidence>
<dbReference type="GO" id="GO:0030199">
    <property type="term" value="P:collagen fibril organization"/>
    <property type="evidence" value="ECO:0007669"/>
    <property type="project" value="Ensembl"/>
</dbReference>
<keyword evidence="4" id="KW-0272">Extracellular matrix</keyword>
<dbReference type="PROSITE" id="PS00022">
    <property type="entry name" value="EGF_1"/>
    <property type="match status" value="1"/>
</dbReference>
<evidence type="ECO:0000256" key="5">
    <source>
        <dbReference type="ARBA" id="ARBA00022536"/>
    </source>
</evidence>
<dbReference type="SUPFAM" id="SSF56436">
    <property type="entry name" value="C-type lectin-like"/>
    <property type="match status" value="5"/>
</dbReference>
<dbReference type="FunFam" id="3.10.100.10:FF:000002">
    <property type="entry name" value="Hyaluronan proteoglycan link protein 1"/>
    <property type="match status" value="2"/>
</dbReference>
<feature type="domain" description="Link" evidence="27">
    <location>
        <begin position="250"/>
        <end position="346"/>
    </location>
</feature>
<dbReference type="InterPro" id="IPR018378">
    <property type="entry name" value="C-type_lectin_CS"/>
</dbReference>
<dbReference type="GO" id="GO:0005509">
    <property type="term" value="F:calcium ion binding"/>
    <property type="evidence" value="ECO:0007669"/>
    <property type="project" value="InterPro"/>
</dbReference>
<dbReference type="GO" id="GO:0001502">
    <property type="term" value="P:cartilage condensation"/>
    <property type="evidence" value="ECO:0007669"/>
    <property type="project" value="Ensembl"/>
</dbReference>
<feature type="region of interest" description="Disordered" evidence="21">
    <location>
        <begin position="1312"/>
        <end position="1331"/>
    </location>
</feature>
<dbReference type="PRINTS" id="PR01265">
    <property type="entry name" value="LINKMODULE"/>
</dbReference>
<feature type="domain" description="C-type lectin" evidence="24">
    <location>
        <begin position="1825"/>
        <end position="1939"/>
    </location>
</feature>
<evidence type="ECO:0000256" key="17">
    <source>
        <dbReference type="ARBA" id="ARBA00042947"/>
    </source>
</evidence>
<dbReference type="GO" id="GO:0072534">
    <property type="term" value="C:perineuronal net"/>
    <property type="evidence" value="ECO:0007669"/>
    <property type="project" value="TreeGrafter"/>
</dbReference>
<evidence type="ECO:0000256" key="13">
    <source>
        <dbReference type="ARBA" id="ARBA00023157"/>
    </source>
</evidence>
<evidence type="ECO:0000256" key="3">
    <source>
        <dbReference type="ARBA" id="ARBA00022525"/>
    </source>
</evidence>
<evidence type="ECO:0000256" key="18">
    <source>
        <dbReference type="PROSITE-ProRule" id="PRU00076"/>
    </source>
</evidence>
<keyword evidence="5 18" id="KW-0245">EGF-like domain</keyword>
<keyword evidence="14" id="KW-0325">Glycoprotein</keyword>
<keyword evidence="11" id="KW-0106">Calcium</keyword>
<evidence type="ECO:0000259" key="27">
    <source>
        <dbReference type="PROSITE" id="PS50963"/>
    </source>
</evidence>
<dbReference type="InterPro" id="IPR001304">
    <property type="entry name" value="C-type_lectin-like"/>
</dbReference>
<dbReference type="GO" id="GO:0002063">
    <property type="term" value="P:chondrocyte development"/>
    <property type="evidence" value="ECO:0007669"/>
    <property type="project" value="Ensembl"/>
</dbReference>
<evidence type="ECO:0000256" key="11">
    <source>
        <dbReference type="ARBA" id="ARBA00022837"/>
    </source>
</evidence>
<feature type="disulfide bond" evidence="20">
    <location>
        <begin position="293"/>
        <end position="314"/>
    </location>
</feature>
<keyword evidence="10" id="KW-0677">Repeat</keyword>
<feature type="region of interest" description="Disordered" evidence="21">
    <location>
        <begin position="968"/>
        <end position="1067"/>
    </location>
</feature>
<evidence type="ECO:0000259" key="26">
    <source>
        <dbReference type="PROSITE" id="PS50923"/>
    </source>
</evidence>
<evidence type="ECO:0000259" key="23">
    <source>
        <dbReference type="PROSITE" id="PS50026"/>
    </source>
</evidence>
<dbReference type="PANTHER" id="PTHR22804:SF42">
    <property type="entry name" value="AGGRECAN CORE PROTEIN"/>
    <property type="match status" value="1"/>
</dbReference>
<dbReference type="Ensembl" id="ENSABRT00000036654.1">
    <property type="protein sequence ID" value="ENSABRP00000026184.1"/>
    <property type="gene ID" value="ENSABRG00000021894.1"/>
</dbReference>
<feature type="region of interest" description="Disordered" evidence="21">
    <location>
        <begin position="1661"/>
        <end position="1742"/>
    </location>
</feature>
<keyword evidence="9" id="KW-0430">Lectin</keyword>
<dbReference type="CDD" id="cd03517">
    <property type="entry name" value="Link_domain_CSPGs_modules_1_3"/>
    <property type="match status" value="2"/>
</dbReference>
<dbReference type="GO" id="GO:0007507">
    <property type="term" value="P:heart development"/>
    <property type="evidence" value="ECO:0007669"/>
    <property type="project" value="Ensembl"/>
</dbReference>
<dbReference type="Proteomes" id="UP000694426">
    <property type="component" value="Unplaced"/>
</dbReference>
<accession>A0A8B9CWP9</accession>
<evidence type="ECO:0000256" key="6">
    <source>
        <dbReference type="ARBA" id="ARBA00022659"/>
    </source>
</evidence>
<dbReference type="SMART" id="SM00409">
    <property type="entry name" value="IG"/>
    <property type="match status" value="1"/>
</dbReference>
<feature type="disulfide bond" evidence="20">
    <location>
        <begin position="565"/>
        <end position="586"/>
    </location>
</feature>
<dbReference type="InterPro" id="IPR013106">
    <property type="entry name" value="Ig_V-set"/>
</dbReference>
<dbReference type="FunFam" id="2.60.40.10:FF:001192">
    <property type="entry name" value="Aggrecan core protein"/>
    <property type="match status" value="1"/>
</dbReference>
<dbReference type="Gene3D" id="2.10.25.10">
    <property type="entry name" value="Laminin"/>
    <property type="match status" value="1"/>
</dbReference>
<feature type="domain" description="Link" evidence="27">
    <location>
        <begin position="620"/>
        <end position="716"/>
    </location>
</feature>
<dbReference type="InterPro" id="IPR003599">
    <property type="entry name" value="Ig_sub"/>
</dbReference>
<feature type="domain" description="EGF-like" evidence="23">
    <location>
        <begin position="1776"/>
        <end position="1812"/>
    </location>
</feature>
<dbReference type="GO" id="GO:0005604">
    <property type="term" value="C:basement membrane"/>
    <property type="evidence" value="ECO:0007669"/>
    <property type="project" value="Ensembl"/>
</dbReference>
<evidence type="ECO:0000256" key="16">
    <source>
        <dbReference type="ARBA" id="ARBA00039399"/>
    </source>
</evidence>
<reference evidence="28" key="1">
    <citation type="submission" date="2025-08" db="UniProtKB">
        <authorList>
            <consortium name="Ensembl"/>
        </authorList>
    </citation>
    <scope>IDENTIFICATION</scope>
</reference>
<feature type="disulfide bond" evidence="20">
    <location>
        <begin position="195"/>
        <end position="216"/>
    </location>
</feature>
<dbReference type="PROSITE" id="PS00615">
    <property type="entry name" value="C_TYPE_LECTIN_1"/>
    <property type="match status" value="1"/>
</dbReference>
<comment type="subcellular location">
    <subcellularLocation>
        <location evidence="1">Secreted</location>
        <location evidence="1">Extracellular space</location>
        <location evidence="1">Extracellular matrix</location>
    </subcellularLocation>
</comment>
<dbReference type="InterPro" id="IPR016187">
    <property type="entry name" value="CTDL_fold"/>
</dbReference>
<dbReference type="FunFam" id="2.10.70.10:FF:000003">
    <property type="entry name" value="Versican core protein"/>
    <property type="match status" value="1"/>
</dbReference>
<dbReference type="GO" id="GO:0007155">
    <property type="term" value="P:cell adhesion"/>
    <property type="evidence" value="ECO:0007669"/>
    <property type="project" value="InterPro"/>
</dbReference>
<dbReference type="InterPro" id="IPR007110">
    <property type="entry name" value="Ig-like_dom"/>
</dbReference>
<evidence type="ECO:0000256" key="12">
    <source>
        <dbReference type="ARBA" id="ARBA00022974"/>
    </source>
</evidence>
<dbReference type="GO" id="GO:0005540">
    <property type="term" value="F:hyaluronic acid binding"/>
    <property type="evidence" value="ECO:0007669"/>
    <property type="project" value="InterPro"/>
</dbReference>
<feature type="domain" description="Link" evidence="27">
    <location>
        <begin position="519"/>
        <end position="614"/>
    </location>
</feature>
<keyword evidence="15" id="KW-0393">Immunoglobulin domain</keyword>
<name>A0A8B9CWP9_9AVES</name>
<dbReference type="PROSITE" id="PS50923">
    <property type="entry name" value="SUSHI"/>
    <property type="match status" value="1"/>
</dbReference>
<keyword evidence="13 18" id="KW-1015">Disulfide bond</keyword>
<dbReference type="InterPro" id="IPR000436">
    <property type="entry name" value="Sushi_SCR_CCP_dom"/>
</dbReference>
<dbReference type="InterPro" id="IPR036179">
    <property type="entry name" value="Ig-like_dom_sf"/>
</dbReference>
<dbReference type="GO" id="GO:0007417">
    <property type="term" value="P:central nervous system development"/>
    <property type="evidence" value="ECO:0007669"/>
    <property type="project" value="TreeGrafter"/>
</dbReference>
<dbReference type="InterPro" id="IPR035976">
    <property type="entry name" value="Sushi/SCR/CCP_sf"/>
</dbReference>
<dbReference type="Gene3D" id="2.60.40.10">
    <property type="entry name" value="Immunoglobulins"/>
    <property type="match status" value="1"/>
</dbReference>
<keyword evidence="29" id="KW-1185">Reference proteome</keyword>
<dbReference type="SMART" id="SM00181">
    <property type="entry name" value="EGF"/>
    <property type="match status" value="1"/>
</dbReference>
<feature type="chain" id="PRO_5034597127" description="Aggrecan core protein" evidence="22">
    <location>
        <begin position="18"/>
        <end position="2032"/>
    </location>
</feature>
<dbReference type="InterPro" id="IPR000538">
    <property type="entry name" value="Link_dom"/>
</dbReference>
<feature type="region of interest" description="Disordered" evidence="21">
    <location>
        <begin position="1580"/>
        <end position="1599"/>
    </location>
</feature>
<dbReference type="CDD" id="cd00054">
    <property type="entry name" value="EGF_CA"/>
    <property type="match status" value="1"/>
</dbReference>
<dbReference type="Gene3D" id="3.10.100.10">
    <property type="entry name" value="Mannose-Binding Protein A, subunit A"/>
    <property type="match status" value="5"/>
</dbReference>
<dbReference type="SMART" id="SM00034">
    <property type="entry name" value="CLECT"/>
    <property type="match status" value="1"/>
</dbReference>
<dbReference type="SMART" id="SM00179">
    <property type="entry name" value="EGF_CA"/>
    <property type="match status" value="1"/>
</dbReference>
<evidence type="ECO:0000256" key="4">
    <source>
        <dbReference type="ARBA" id="ARBA00022530"/>
    </source>
</evidence>
<dbReference type="InterPro" id="IPR000152">
    <property type="entry name" value="EGF-type_Asp/Asn_hydroxyl_site"/>
</dbReference>
<keyword evidence="12" id="KW-0654">Proteoglycan</keyword>
<keyword evidence="8 22" id="KW-0732">Signal</keyword>
<evidence type="ECO:0000313" key="29">
    <source>
        <dbReference type="Proteomes" id="UP000694426"/>
    </source>
</evidence>
<dbReference type="SMART" id="SM00032">
    <property type="entry name" value="CCP"/>
    <property type="match status" value="1"/>
</dbReference>
<feature type="region of interest" description="Disordered" evidence="21">
    <location>
        <begin position="2009"/>
        <end position="2032"/>
    </location>
</feature>
<feature type="compositionally biased region" description="Basic residues" evidence="21">
    <location>
        <begin position="2010"/>
        <end position="2020"/>
    </location>
</feature>
<feature type="disulfide bond" evidence="20">
    <location>
        <begin position="663"/>
        <end position="684"/>
    </location>
</feature>
<protein>
    <recommendedName>
        <fullName evidence="16">Aggrecan core protein</fullName>
    </recommendedName>
    <alternativeName>
        <fullName evidence="17">Cartilage-specific proteoglycan core protein</fullName>
    </alternativeName>
</protein>
<dbReference type="Pfam" id="PF00084">
    <property type="entry name" value="Sushi"/>
    <property type="match status" value="1"/>
</dbReference>
<evidence type="ECO:0000256" key="9">
    <source>
        <dbReference type="ARBA" id="ARBA00022734"/>
    </source>
</evidence>
<organism evidence="28 29">
    <name type="scientific">Anser brachyrhynchus</name>
    <name type="common">Pink-footed goose</name>
    <dbReference type="NCBI Taxonomy" id="132585"/>
    <lineage>
        <taxon>Eukaryota</taxon>
        <taxon>Metazoa</taxon>
        <taxon>Chordata</taxon>
        <taxon>Craniata</taxon>
        <taxon>Vertebrata</taxon>
        <taxon>Euteleostomi</taxon>
        <taxon>Archelosauria</taxon>
        <taxon>Archosauria</taxon>
        <taxon>Dinosauria</taxon>
        <taxon>Saurischia</taxon>
        <taxon>Theropoda</taxon>
        <taxon>Coelurosauria</taxon>
        <taxon>Aves</taxon>
        <taxon>Neognathae</taxon>
        <taxon>Galloanserae</taxon>
        <taxon>Anseriformes</taxon>
        <taxon>Anatidae</taxon>
        <taxon>Anserinae</taxon>
        <taxon>Anser</taxon>
    </lineage>
</organism>
<dbReference type="GO" id="GO:0002052">
    <property type="term" value="P:positive regulation of neuroblast proliferation"/>
    <property type="evidence" value="ECO:0007669"/>
    <property type="project" value="TreeGrafter"/>
</dbReference>
<dbReference type="InterPro" id="IPR050691">
    <property type="entry name" value="Hyaluronan_bind_Proteoglycan"/>
</dbReference>
<sequence length="2032" mass="215572">MTTLLLVFVCLRAITAASTVVLSDSSDGLEVKIPEQSPLRVALGSSLNIPCYFNIPEEEDTSALLTPRIKWSKLSNGTEVVLLVATGGKIRLNTEYREVVSLPNYPAIPTDATLEIKALRSNHTGIYRCEVMYGIEDRQDTIEVLVKGVVFHYRAISTRYTLNFEKAKQACIQNSAVIATPEQLQAAYEDGYEQCDAGWLADQTVRYPIHLPRERCYGDKDEFPGVRTYGVRETDETYDVYCYAEQMQGKVFYATSPEKFTFQEAFDKCRSLGARLATTGELYLAWKDGMDMCSAGWLADRSVRYPISRARPNCGGNLVGVRTVYLYVNQTGYPHPHSRYDAICYSGDDFETLVPGQFTDEVGSELGSAFTVQTVTQTEVELPLPRNATEEEARGSIATLEPMEITPAATELYEGFTGLPDLLATVATGETASPGEENVTREEVTGVWAVPEEVTTLVSVTTVTTETAEVSSVEEAVGVTATPGMEPASVFTVEDHLVRVTAAPDVALIPRQPISPTGVVFHYRAATSRYAFSFVQAQQACLQNNAVIATPEQLQAAYEAGFDQCDAGWLRDQTVRYPIVNPRSNCVGDKESSPGVRSYGMRPASETYDVYCYIDRLKGEVFFATQPEQFTFQEAQQYCESQNATLASVGQLHAAWKQGLDRCYPGWLADGSLRYPIVSPRPACGGDAPGVRTIYQHYNQTGFPDPLSRHHAFCFRALPSVEEEGVTSLFEEEVMVTQVIPGVEGIPSGEETTVEMEFSTEIENQTAWGTEVFPTDVSLLSVSPSAFPPATVIPEETSTYASITEVPVSGEIPESGEHQVSGESSASGWVSGAPDTSGEPTSGGFDLSGEHSGIGESGLPSVDLHTSGFLPGESGLPSGDLSGLPSGTVDISGLPSAEEDITVSASRIPEISGMPSGVESSGLHSGFSGEISGTELISGLPSGEESGLTSGFPTISLVDSTLVEVVTTAPGRQEEGKGSIGVSGEGELSGFPSAEWDTSGGARGLPSGAETSGEPSGVPELSGEPSGVPELSGFPSGLDVSGEPSGTPEVSGVVDLSGLTSGGDGSGEASGVTFINASLEEVTTPSTAEAEAKEILEISGLPSGGGEISGMASGSLEVSGQPSGHMDFGGSVSGVLEISGLPSGVIDSSGEVSGVDVTSGLPSGEESGLASGFPTVSLVDTTLVEVVTQTSIAQEVGEGPSGVMEISGFPSGDRGLSGEGSGAVESSGFPSGTGDFSGEPSGVPYFSGDISGATDISGQPSAVTDISGEVSGLPEVTLVTSDLVEVVTRPTVSQELGGEAAVTFPYGFGPSGEASASGELSGETSALPESGVEASTVYETSGETSAYPEVSVETSTIQEIKISGESSAFPEIRIETSTIQEISGESSAFPEIRIETSTSQEARGETSGFPEITIEASTVHETSGETSAFPEITIEASTVHETSGETSAFPEISIETSTVHEISGESSAFPEIRIETSTSQEARGETSGFPEISIEASTVHETIHEISGETSAFPEISVETSTVHEISGETSAYPEIRIETSTSQEARGETSGFPEISIETSTVHETSGETSAFPEISIETSTRQEARGETSAYPEISIETSTIQEVSGETSAFPEIRIETPTSQEARGETSAYPEISIEASTLHETSGETSALPAANMETAATSVASGEPSGAPEGKEIHDETSGTATHSVTGVSGETSVPDVVISTSTPDAELTQGPRSPAEAQLEIEPSTPAASGQETETAAVLDNPPLSATATAALPQASQEAIEALGPTTEDTDECHSSPCLNGATCADGIDSFKCLCLPSYGGDLCEIDLENCEDGWTKFQGHCYRHFEERETWMDAETRCREHQAHLSSIITPEEQEFVNSHAQDYQWIGLSDRAVENDFRWSDGHSLQFENWRPNQPDNFFAAGEDCVVMIWHEQGEWNDVPCNYHLPFTCKKGTVACGDPPVVENARTFGRRKDRYEINSLVRYQCDQGYIQRHVPTIRCQPNGQWEEPRISCINPSSYQRRLYKRSPRSRSRPSGSAVHRPTH</sequence>
<dbReference type="GO" id="GO:0010001">
    <property type="term" value="P:glial cell differentiation"/>
    <property type="evidence" value="ECO:0007669"/>
    <property type="project" value="TreeGrafter"/>
</dbReference>
<dbReference type="GO" id="GO:0098982">
    <property type="term" value="C:GABA-ergic synapse"/>
    <property type="evidence" value="ECO:0007669"/>
    <property type="project" value="Ensembl"/>
</dbReference>
<dbReference type="InterPro" id="IPR000742">
    <property type="entry name" value="EGF"/>
</dbReference>
<feature type="disulfide bond" evidence="18">
    <location>
        <begin position="1802"/>
        <end position="1811"/>
    </location>
</feature>
<feature type="region of interest" description="Disordered" evidence="21">
    <location>
        <begin position="813"/>
        <end position="851"/>
    </location>
</feature>
<dbReference type="FunFam" id="2.10.25.10:FF:000006">
    <property type="entry name" value="Versican core protein-like isoform 1"/>
    <property type="match status" value="1"/>
</dbReference>
<feature type="domain" description="Ig-like" evidence="25">
    <location>
        <begin position="34"/>
        <end position="143"/>
    </location>
</feature>
<dbReference type="PROSITE" id="PS50041">
    <property type="entry name" value="C_TYPE_LECTIN_2"/>
    <property type="match status" value="1"/>
</dbReference>
<dbReference type="GO" id="GO:0098978">
    <property type="term" value="C:glutamatergic synapse"/>
    <property type="evidence" value="ECO:0007669"/>
    <property type="project" value="Ensembl"/>
</dbReference>
<feature type="compositionally biased region" description="Polar residues" evidence="21">
    <location>
        <begin position="1684"/>
        <end position="1698"/>
    </location>
</feature>
<dbReference type="PROSITE" id="PS01187">
    <property type="entry name" value="EGF_CA"/>
    <property type="match status" value="1"/>
</dbReference>
<dbReference type="InterPro" id="IPR016186">
    <property type="entry name" value="C-type_lectin-like/link_sf"/>
</dbReference>
<dbReference type="PROSITE" id="PS50835">
    <property type="entry name" value="IG_LIKE"/>
    <property type="match status" value="1"/>
</dbReference>
<dbReference type="InterPro" id="IPR033987">
    <property type="entry name" value="CSPG_CTLD"/>
</dbReference>
<evidence type="ECO:0000256" key="1">
    <source>
        <dbReference type="ARBA" id="ARBA00004498"/>
    </source>
</evidence>
<dbReference type="SUPFAM" id="SSF48726">
    <property type="entry name" value="Immunoglobulin"/>
    <property type="match status" value="1"/>
</dbReference>
<dbReference type="PROSITE" id="PS01241">
    <property type="entry name" value="LINK_1"/>
    <property type="match status" value="3"/>
</dbReference>
<dbReference type="GeneTree" id="ENSGT00940000155971"/>
<dbReference type="PANTHER" id="PTHR22804">
    <property type="entry name" value="AGGRECAN/VERSICAN PROTEOGLYCAN"/>
    <property type="match status" value="1"/>
</dbReference>
<dbReference type="GO" id="GO:0030166">
    <property type="term" value="P:proteoglycan biosynthetic process"/>
    <property type="evidence" value="ECO:0007669"/>
    <property type="project" value="Ensembl"/>
</dbReference>
<evidence type="ECO:0000256" key="10">
    <source>
        <dbReference type="ARBA" id="ARBA00022737"/>
    </source>
</evidence>
<evidence type="ECO:0000256" key="7">
    <source>
        <dbReference type="ARBA" id="ARBA00022723"/>
    </source>
</evidence>
<keyword evidence="3" id="KW-0964">Secreted</keyword>
<feature type="domain" description="Link" evidence="27">
    <location>
        <begin position="149"/>
        <end position="244"/>
    </location>
</feature>
<evidence type="ECO:0000259" key="25">
    <source>
        <dbReference type="PROSITE" id="PS50835"/>
    </source>
</evidence>
<feature type="region of interest" description="Disordered" evidence="21">
    <location>
        <begin position="1213"/>
        <end position="1241"/>
    </location>
</feature>
<dbReference type="GO" id="GO:0005615">
    <property type="term" value="C:extracellular space"/>
    <property type="evidence" value="ECO:0007669"/>
    <property type="project" value="TreeGrafter"/>
</dbReference>
<dbReference type="InterPro" id="IPR001881">
    <property type="entry name" value="EGF-like_Ca-bd_dom"/>
</dbReference>
<dbReference type="InterPro" id="IPR013783">
    <property type="entry name" value="Ig-like_fold"/>
</dbReference>
<keyword evidence="6 19" id="KW-0768">Sushi</keyword>